<evidence type="ECO:0000313" key="3">
    <source>
        <dbReference type="EMBL" id="MBJ6802218.1"/>
    </source>
</evidence>
<dbReference type="InterPro" id="IPR006684">
    <property type="entry name" value="YbgC/YbaW"/>
</dbReference>
<dbReference type="PANTHER" id="PTHR31793">
    <property type="entry name" value="4-HYDROXYBENZOYL-COA THIOESTERASE FAMILY MEMBER"/>
    <property type="match status" value="1"/>
</dbReference>
<keyword evidence="4" id="KW-1185">Reference proteome</keyword>
<comment type="caution">
    <text evidence="3">The sequence shown here is derived from an EMBL/GenBank/DDBJ whole genome shotgun (WGS) entry which is preliminary data.</text>
</comment>
<dbReference type="SUPFAM" id="SSF54637">
    <property type="entry name" value="Thioesterase/thiol ester dehydrase-isomerase"/>
    <property type="match status" value="1"/>
</dbReference>
<evidence type="ECO:0000313" key="4">
    <source>
        <dbReference type="Proteomes" id="UP000641025"/>
    </source>
</evidence>
<evidence type="ECO:0000256" key="1">
    <source>
        <dbReference type="ARBA" id="ARBA00005953"/>
    </source>
</evidence>
<proteinExistence type="inferred from homology"/>
<reference evidence="3 4" key="1">
    <citation type="submission" date="2020-12" db="EMBL/GenBank/DDBJ databases">
        <title>Geomonas sp. Red259, isolated from paddy soil.</title>
        <authorList>
            <person name="Xu Z."/>
            <person name="Zhang Z."/>
            <person name="Masuda Y."/>
            <person name="Itoh H."/>
            <person name="Senoo K."/>
        </authorList>
    </citation>
    <scope>NUCLEOTIDE SEQUENCE [LARGE SCALE GENOMIC DNA]</scope>
    <source>
        <strain evidence="3 4">Red259</strain>
    </source>
</reference>
<dbReference type="PANTHER" id="PTHR31793:SF27">
    <property type="entry name" value="NOVEL THIOESTERASE SUPERFAMILY DOMAIN AND SAPOSIN A-TYPE DOMAIN CONTAINING PROTEIN (0610012H03RIK)"/>
    <property type="match status" value="1"/>
</dbReference>
<dbReference type="InterPro" id="IPR029069">
    <property type="entry name" value="HotDog_dom_sf"/>
</dbReference>
<dbReference type="EMBL" id="JAEMHK010000017">
    <property type="protein sequence ID" value="MBJ6802218.1"/>
    <property type="molecule type" value="Genomic_DNA"/>
</dbReference>
<dbReference type="Proteomes" id="UP000641025">
    <property type="component" value="Unassembled WGS sequence"/>
</dbReference>
<dbReference type="PIRSF" id="PIRSF003230">
    <property type="entry name" value="YbgC"/>
    <property type="match status" value="1"/>
</dbReference>
<accession>A0ABS0YWA9</accession>
<gene>
    <name evidence="3" type="ORF">JFN90_18995</name>
</gene>
<keyword evidence="2" id="KW-0378">Hydrolase</keyword>
<comment type="similarity">
    <text evidence="1">Belongs to the 4-hydroxybenzoyl-CoA thioesterase family.</text>
</comment>
<dbReference type="RefSeq" id="WP_199396695.1">
    <property type="nucleotide sequence ID" value="NZ_JAEMHK010000017.1"/>
</dbReference>
<protein>
    <submittedName>
        <fullName evidence="3">Acyl-CoA thioesterase</fullName>
    </submittedName>
</protein>
<organism evidence="3 4">
    <name type="scientific">Geomonas propionica</name>
    <dbReference type="NCBI Taxonomy" id="2798582"/>
    <lineage>
        <taxon>Bacteria</taxon>
        <taxon>Pseudomonadati</taxon>
        <taxon>Thermodesulfobacteriota</taxon>
        <taxon>Desulfuromonadia</taxon>
        <taxon>Geobacterales</taxon>
        <taxon>Geobacteraceae</taxon>
        <taxon>Geomonas</taxon>
    </lineage>
</organism>
<dbReference type="CDD" id="cd00586">
    <property type="entry name" value="4HBT"/>
    <property type="match status" value="1"/>
</dbReference>
<dbReference type="Pfam" id="PF13279">
    <property type="entry name" value="4HBT_2"/>
    <property type="match status" value="1"/>
</dbReference>
<evidence type="ECO:0000256" key="2">
    <source>
        <dbReference type="ARBA" id="ARBA00022801"/>
    </source>
</evidence>
<dbReference type="NCBIfam" id="TIGR00051">
    <property type="entry name" value="YbgC/FadM family acyl-CoA thioesterase"/>
    <property type="match status" value="1"/>
</dbReference>
<name>A0ABS0YWA9_9BACT</name>
<sequence length="153" mass="17379">MNDMFRYYMRVRYYECDAQKVVYNANYGNYVSVATTEFLRALPGRDLLHGDLDYKVVKQEMKWHAPARYDEVLEVSVAVKQLGRSSVTISTDFRIAGTTEVIASAETVRVLVDARTMEKMGIPQDVREMLRTGAPGIVVDHAGYINLDDIVFS</sequence>
<dbReference type="InterPro" id="IPR050563">
    <property type="entry name" value="4-hydroxybenzoyl-CoA_TE"/>
</dbReference>
<dbReference type="Gene3D" id="3.10.129.10">
    <property type="entry name" value="Hotdog Thioesterase"/>
    <property type="match status" value="1"/>
</dbReference>